<name>A0A9W9IUX3_9EURO</name>
<organism evidence="2 3">
    <name type="scientific">Penicillium cf. griseofulvum</name>
    <dbReference type="NCBI Taxonomy" id="2972120"/>
    <lineage>
        <taxon>Eukaryota</taxon>
        <taxon>Fungi</taxon>
        <taxon>Dikarya</taxon>
        <taxon>Ascomycota</taxon>
        <taxon>Pezizomycotina</taxon>
        <taxon>Eurotiomycetes</taxon>
        <taxon>Eurotiomycetidae</taxon>
        <taxon>Eurotiales</taxon>
        <taxon>Aspergillaceae</taxon>
        <taxon>Penicillium</taxon>
    </lineage>
</organism>
<comment type="caution">
    <text evidence="2">The sequence shown here is derived from an EMBL/GenBank/DDBJ whole genome shotgun (WGS) entry which is preliminary data.</text>
</comment>
<evidence type="ECO:0000313" key="2">
    <source>
        <dbReference type="EMBL" id="KAJ5184532.1"/>
    </source>
</evidence>
<feature type="region of interest" description="Disordered" evidence="1">
    <location>
        <begin position="28"/>
        <end position="48"/>
    </location>
</feature>
<dbReference type="Proteomes" id="UP001150879">
    <property type="component" value="Unassembled WGS sequence"/>
</dbReference>
<keyword evidence="3" id="KW-1185">Reference proteome</keyword>
<evidence type="ECO:0000313" key="3">
    <source>
        <dbReference type="Proteomes" id="UP001150879"/>
    </source>
</evidence>
<dbReference type="OrthoDB" id="2999773at2759"/>
<proteinExistence type="predicted"/>
<evidence type="ECO:0000256" key="1">
    <source>
        <dbReference type="SAM" id="MobiDB-lite"/>
    </source>
</evidence>
<accession>A0A9W9IUX3</accession>
<dbReference type="AlphaFoldDB" id="A0A9W9IUX3"/>
<reference evidence="2" key="2">
    <citation type="journal article" date="2023" name="IMA Fungus">
        <title>Comparative genomic study of the Penicillium genus elucidates a diverse pangenome and 15 lateral gene transfer events.</title>
        <authorList>
            <person name="Petersen C."/>
            <person name="Sorensen T."/>
            <person name="Nielsen M.R."/>
            <person name="Sondergaard T.E."/>
            <person name="Sorensen J.L."/>
            <person name="Fitzpatrick D.A."/>
            <person name="Frisvad J.C."/>
            <person name="Nielsen K.L."/>
        </authorList>
    </citation>
    <scope>NUCLEOTIDE SEQUENCE</scope>
    <source>
        <strain evidence="2">IBT 16849</strain>
    </source>
</reference>
<gene>
    <name evidence="2" type="ORF">N7472_009372</name>
</gene>
<sequence>MVGSLGKEWSRQVITTLAQIDARFAVDTTGDGTVDRHDSSSSRSQSQPLRWIKAPNRQDWLQKYVQKLVEDGPIPHSSISVVQNAPQFLSRNIGVL</sequence>
<reference evidence="2" key="1">
    <citation type="submission" date="2022-11" db="EMBL/GenBank/DDBJ databases">
        <authorList>
            <person name="Petersen C."/>
        </authorList>
    </citation>
    <scope>NUCLEOTIDE SEQUENCE</scope>
    <source>
        <strain evidence="2">IBT 16849</strain>
    </source>
</reference>
<dbReference type="EMBL" id="JAPQKP010000006">
    <property type="protein sequence ID" value="KAJ5184532.1"/>
    <property type="molecule type" value="Genomic_DNA"/>
</dbReference>
<protein>
    <submittedName>
        <fullName evidence="2">Uncharacterized protein</fullName>
    </submittedName>
</protein>